<evidence type="ECO:0000256" key="5">
    <source>
        <dbReference type="ARBA" id="ARBA00023136"/>
    </source>
</evidence>
<reference evidence="11 12" key="1">
    <citation type="submission" date="2019-03" db="EMBL/GenBank/DDBJ databases">
        <title>Genomic Encyclopedia of Type Strains, Phase IV (KMG-IV): sequencing the most valuable type-strain genomes for metagenomic binning, comparative biology and taxonomic classification.</title>
        <authorList>
            <person name="Goeker M."/>
        </authorList>
    </citation>
    <scope>NUCLEOTIDE SEQUENCE [LARGE SCALE GENOMIC DNA]</scope>
    <source>
        <strain evidence="11 12">DSM 103428</strain>
    </source>
</reference>
<feature type="chain" id="PRO_5020192894" evidence="8">
    <location>
        <begin position="28"/>
        <end position="1135"/>
    </location>
</feature>
<dbReference type="Gene3D" id="2.60.40.1120">
    <property type="entry name" value="Carboxypeptidase-like, regulatory domain"/>
    <property type="match status" value="1"/>
</dbReference>
<evidence type="ECO:0000256" key="1">
    <source>
        <dbReference type="ARBA" id="ARBA00004571"/>
    </source>
</evidence>
<dbReference type="AlphaFoldDB" id="A0A4R1L446"/>
<dbReference type="GO" id="GO:0030246">
    <property type="term" value="F:carbohydrate binding"/>
    <property type="evidence" value="ECO:0007669"/>
    <property type="project" value="InterPro"/>
</dbReference>
<keyword evidence="6" id="KW-0998">Cell outer membrane</keyword>
<dbReference type="SUPFAM" id="SSF49452">
    <property type="entry name" value="Starch-binding domain-like"/>
    <property type="match status" value="1"/>
</dbReference>
<accession>A0A4R1L446</accession>
<dbReference type="GO" id="GO:0009279">
    <property type="term" value="C:cell outer membrane"/>
    <property type="evidence" value="ECO:0007669"/>
    <property type="project" value="UniProtKB-SubCell"/>
</dbReference>
<sequence length="1135" mass="120598">MQWVLRQRLLQAAAIICLLIAAGPLWAQVSTGAISGTVTDPTGAAVEGATVTITSQDTGVSRKLATDASGFYSAEGLSVGQYTIDVSRPGFKESVTKGIQIDPGQRRSNKVMLQVGNTTSQVTVTADAQQVNTQTSESGGTITSKQISNLMLNGRNFQTLAISVPGVSSTSGADALNGGGLEGGTTLIVNGQSVEYTTYTIDGVYNMNSGNLANVNILPIVDGISEFRVLKDNYSARYGFAGSGQIVVETKSGTDTFHGSAWDYLRNNAFDANNYYSTTTQALHQNIFGYTLGGPLIIPKIYNTDRSKKTFFFASNQWYVINSGQVSRGAVFSQALRNGDFSASPTLGSGGLKLDAHSQALLASEGKANCVTSATTLNPACFDPVAVSVMNAYVPLPNNPSGGFLNYINQGALTTSQLDYQFRVDHYINANNQVMARIMYEPVKNGFPFDNWGGLPYSTITDSFYTTSFNGLVRVTSSITPNVLNTVGIAETYDKPRINTTSGGTMPSGATVKQAFPGADIYNRIPNISISGGWSGNGVQSEPITASDGEGTISDDVSWVKGSHVIQAGALYIFGIKRQNVFTNPQGSFTFSGVHTGDPAADYLLGLDATYSQASSQKLGNFHYREGEAYLQDDWKATRRLSLNLGLRWVYFSNDTASGDQVTSFSPAAYDPATAPVVNIDGSLQINGANQPVNSAGQPANLLNGLLFAGKNGVPSGFFTPVKTNFGPRVGFAYDVFGDGRTSIRGGYGIGFSRIPLEVIYAAFGQNPPFNNSANILNSTLTNASAGAVAAPTTQTLSDVPLKFKPASIQSYSLTVEQQIKNNLIASVAYVGSLGRNLETFQGGYDANSPLPVSAPSTAGCLPNGQAPSTSYNFDPCINSGVASRDYTRPYKGYSAMNDEYYHGSSNYNSLQSSLSYRAGASQFSLAYTYSKALATIGGHGTGGTTSQGAAAQNMRDFHAEYGPPDYDFTNDITATWVYSIPYFKDSSKPVTMALGNWSFAGLALHQSGFALSPGMATSTAGLATRPDVVAPYHQVGKLDQWFDPAAFQAPAYGFYGDARNGMIRGPGYTSVNLSLYKTFPIKGRLNTEFRAEAFNVANHPNFKGVSTSLGSGNFSQVTSAGDPRILEFALKLLF</sequence>
<evidence type="ECO:0000259" key="10">
    <source>
        <dbReference type="Pfam" id="PF25183"/>
    </source>
</evidence>
<keyword evidence="7" id="KW-0067">ATP-binding</keyword>
<dbReference type="Pfam" id="PF25183">
    <property type="entry name" value="OMP_b-brl_4"/>
    <property type="match status" value="1"/>
</dbReference>
<evidence type="ECO:0000256" key="6">
    <source>
        <dbReference type="ARBA" id="ARBA00023237"/>
    </source>
</evidence>
<organism evidence="11 12">
    <name type="scientific">Acidipila rosea</name>
    <dbReference type="NCBI Taxonomy" id="768535"/>
    <lineage>
        <taxon>Bacteria</taxon>
        <taxon>Pseudomonadati</taxon>
        <taxon>Acidobacteriota</taxon>
        <taxon>Terriglobia</taxon>
        <taxon>Terriglobales</taxon>
        <taxon>Acidobacteriaceae</taxon>
        <taxon>Acidipila</taxon>
    </lineage>
</organism>
<dbReference type="SUPFAM" id="SSF56935">
    <property type="entry name" value="Porins"/>
    <property type="match status" value="1"/>
</dbReference>
<feature type="domain" description="TonB-dependent transporter Oar-like beta-barrel" evidence="10">
    <location>
        <begin position="250"/>
        <end position="1127"/>
    </location>
</feature>
<feature type="domain" description="TonB-dependent receptor plug" evidence="9">
    <location>
        <begin position="138"/>
        <end position="241"/>
    </location>
</feature>
<dbReference type="InterPro" id="IPR036942">
    <property type="entry name" value="Beta-barrel_TonB_sf"/>
</dbReference>
<dbReference type="InterPro" id="IPR039426">
    <property type="entry name" value="TonB-dep_rcpt-like"/>
</dbReference>
<dbReference type="InterPro" id="IPR012910">
    <property type="entry name" value="Plug_dom"/>
</dbReference>
<keyword evidence="5" id="KW-0472">Membrane</keyword>
<dbReference type="Pfam" id="PF07715">
    <property type="entry name" value="Plug"/>
    <property type="match status" value="1"/>
</dbReference>
<dbReference type="InterPro" id="IPR013784">
    <property type="entry name" value="Carb-bd-like_fold"/>
</dbReference>
<evidence type="ECO:0000256" key="7">
    <source>
        <dbReference type="PROSITE-ProRule" id="PRU10141"/>
    </source>
</evidence>
<dbReference type="PANTHER" id="PTHR30069">
    <property type="entry name" value="TONB-DEPENDENT OUTER MEMBRANE RECEPTOR"/>
    <property type="match status" value="1"/>
</dbReference>
<dbReference type="GO" id="GO:0005524">
    <property type="term" value="F:ATP binding"/>
    <property type="evidence" value="ECO:0007669"/>
    <property type="project" value="UniProtKB-UniRule"/>
</dbReference>
<evidence type="ECO:0000256" key="4">
    <source>
        <dbReference type="ARBA" id="ARBA00022692"/>
    </source>
</evidence>
<dbReference type="InterPro" id="IPR037066">
    <property type="entry name" value="Plug_dom_sf"/>
</dbReference>
<dbReference type="PANTHER" id="PTHR30069:SF46">
    <property type="entry name" value="OAR PROTEIN"/>
    <property type="match status" value="1"/>
</dbReference>
<keyword evidence="2" id="KW-0813">Transport</keyword>
<dbReference type="Proteomes" id="UP000295210">
    <property type="component" value="Unassembled WGS sequence"/>
</dbReference>
<comment type="subcellular location">
    <subcellularLocation>
        <location evidence="1">Cell outer membrane</location>
        <topology evidence="1">Multi-pass membrane protein</topology>
    </subcellularLocation>
</comment>
<dbReference type="Gene3D" id="2.170.130.10">
    <property type="entry name" value="TonB-dependent receptor, plug domain"/>
    <property type="match status" value="1"/>
</dbReference>
<protein>
    <submittedName>
        <fullName evidence="11">TonB-dependent receptor-like protein</fullName>
    </submittedName>
</protein>
<keyword evidence="4" id="KW-0812">Transmembrane</keyword>
<name>A0A4R1L446_9BACT</name>
<comment type="caution">
    <text evidence="11">The sequence shown here is derived from an EMBL/GenBank/DDBJ whole genome shotgun (WGS) entry which is preliminary data.</text>
</comment>
<dbReference type="RefSeq" id="WP_131998497.1">
    <property type="nucleotide sequence ID" value="NZ_SMGK01000005.1"/>
</dbReference>
<dbReference type="OrthoDB" id="97893at2"/>
<dbReference type="Pfam" id="PF13620">
    <property type="entry name" value="CarboxypepD_reg"/>
    <property type="match status" value="1"/>
</dbReference>
<keyword evidence="7" id="KW-0547">Nucleotide-binding</keyword>
<feature type="signal peptide" evidence="8">
    <location>
        <begin position="1"/>
        <end position="27"/>
    </location>
</feature>
<dbReference type="Gene3D" id="2.40.170.20">
    <property type="entry name" value="TonB-dependent receptor, beta-barrel domain"/>
    <property type="match status" value="1"/>
</dbReference>
<dbReference type="EMBL" id="SMGK01000005">
    <property type="protein sequence ID" value="TCK71733.1"/>
    <property type="molecule type" value="Genomic_DNA"/>
</dbReference>
<feature type="binding site" evidence="7">
    <location>
        <position position="1132"/>
    </location>
    <ligand>
        <name>ATP</name>
        <dbReference type="ChEBI" id="CHEBI:30616"/>
    </ligand>
</feature>
<gene>
    <name evidence="11" type="ORF">C7378_3023</name>
</gene>
<keyword evidence="8" id="KW-0732">Signal</keyword>
<keyword evidence="3" id="KW-1134">Transmembrane beta strand</keyword>
<evidence type="ECO:0000256" key="2">
    <source>
        <dbReference type="ARBA" id="ARBA00022448"/>
    </source>
</evidence>
<evidence type="ECO:0000259" key="9">
    <source>
        <dbReference type="Pfam" id="PF07715"/>
    </source>
</evidence>
<dbReference type="InterPro" id="IPR057601">
    <property type="entry name" value="Oar-like_b-barrel"/>
</dbReference>
<dbReference type="PROSITE" id="PS00107">
    <property type="entry name" value="PROTEIN_KINASE_ATP"/>
    <property type="match status" value="1"/>
</dbReference>
<keyword evidence="11" id="KW-0675">Receptor</keyword>
<keyword evidence="12" id="KW-1185">Reference proteome</keyword>
<dbReference type="GO" id="GO:0015344">
    <property type="term" value="F:siderophore uptake transmembrane transporter activity"/>
    <property type="evidence" value="ECO:0007669"/>
    <property type="project" value="TreeGrafter"/>
</dbReference>
<evidence type="ECO:0000256" key="8">
    <source>
        <dbReference type="SAM" id="SignalP"/>
    </source>
</evidence>
<evidence type="ECO:0000256" key="3">
    <source>
        <dbReference type="ARBA" id="ARBA00022452"/>
    </source>
</evidence>
<dbReference type="GO" id="GO:0044718">
    <property type="term" value="P:siderophore transmembrane transport"/>
    <property type="evidence" value="ECO:0007669"/>
    <property type="project" value="TreeGrafter"/>
</dbReference>
<dbReference type="InterPro" id="IPR017441">
    <property type="entry name" value="Protein_kinase_ATP_BS"/>
</dbReference>
<proteinExistence type="predicted"/>
<evidence type="ECO:0000313" key="12">
    <source>
        <dbReference type="Proteomes" id="UP000295210"/>
    </source>
</evidence>
<evidence type="ECO:0000313" key="11">
    <source>
        <dbReference type="EMBL" id="TCK71733.1"/>
    </source>
</evidence>